<evidence type="ECO:0000313" key="1">
    <source>
        <dbReference type="EMBL" id="EGF90690.1"/>
    </source>
</evidence>
<protein>
    <submittedName>
        <fullName evidence="1">Uncharacterized protein</fullName>
    </submittedName>
</protein>
<gene>
    <name evidence="1" type="ORF">ABI_37210</name>
</gene>
<accession>F4QR53</accession>
<proteinExistence type="predicted"/>
<organism evidence="1 2">
    <name type="scientific">Asticcacaulis biprosthecium C19</name>
    <dbReference type="NCBI Taxonomy" id="715226"/>
    <lineage>
        <taxon>Bacteria</taxon>
        <taxon>Pseudomonadati</taxon>
        <taxon>Pseudomonadota</taxon>
        <taxon>Alphaproteobacteria</taxon>
        <taxon>Caulobacterales</taxon>
        <taxon>Caulobacteraceae</taxon>
        <taxon>Asticcacaulis</taxon>
    </lineage>
</organism>
<dbReference type="Proteomes" id="UP000006512">
    <property type="component" value="Unassembled WGS sequence"/>
</dbReference>
<sequence>MHTRTKSTSDCREKSSLSPEIAIALVFRIAAAMTISNAC</sequence>
<evidence type="ECO:0000313" key="2">
    <source>
        <dbReference type="Proteomes" id="UP000006512"/>
    </source>
</evidence>
<dbReference type="HOGENOM" id="CLU_3304016_0_0_5"/>
<keyword evidence="2" id="KW-1185">Reference proteome</keyword>
<name>F4QR53_9CAUL</name>
<reference evidence="2" key="1">
    <citation type="submission" date="2011-03" db="EMBL/GenBank/DDBJ databases">
        <title>Draft genome sequence of Brevundimonas diminuta.</title>
        <authorList>
            <person name="Brown P.J.B."/>
            <person name="Buechlein A."/>
            <person name="Hemmerich C."/>
            <person name="Brun Y.V."/>
        </authorList>
    </citation>
    <scope>NUCLEOTIDE SEQUENCE [LARGE SCALE GENOMIC DNA]</scope>
    <source>
        <strain evidence="2">C19</strain>
    </source>
</reference>
<dbReference type="AlphaFoldDB" id="F4QR53"/>
<dbReference type="EMBL" id="GL883079">
    <property type="protein sequence ID" value="EGF90690.1"/>
    <property type="molecule type" value="Genomic_DNA"/>
</dbReference>